<keyword evidence="2 10" id="KW-0813">Transport</keyword>
<dbReference type="GO" id="GO:0015344">
    <property type="term" value="F:siderophore uptake transmembrane transporter activity"/>
    <property type="evidence" value="ECO:0007669"/>
    <property type="project" value="TreeGrafter"/>
</dbReference>
<evidence type="ECO:0000313" key="15">
    <source>
        <dbReference type="EMBL" id="ACV67330.1"/>
    </source>
</evidence>
<protein>
    <submittedName>
        <fullName evidence="15">TonB-dependent receptor</fullName>
    </submittedName>
</protein>
<dbReference type="RefSeq" id="WP_015750490.1">
    <property type="nucleotide sequence ID" value="NC_013223.1"/>
</dbReference>
<evidence type="ECO:0000256" key="10">
    <source>
        <dbReference type="PROSITE-ProRule" id="PRU01360"/>
    </source>
</evidence>
<dbReference type="Proteomes" id="UP000001052">
    <property type="component" value="Chromosome"/>
</dbReference>
<dbReference type="PANTHER" id="PTHR30069">
    <property type="entry name" value="TONB-DEPENDENT OUTER MEMBRANE RECEPTOR"/>
    <property type="match status" value="1"/>
</dbReference>
<dbReference type="KEGG" id="drt:Dret_0028"/>
<evidence type="ECO:0000256" key="2">
    <source>
        <dbReference type="ARBA" id="ARBA00022448"/>
    </source>
</evidence>
<dbReference type="Gene3D" id="2.170.130.10">
    <property type="entry name" value="TonB-dependent receptor, plug domain"/>
    <property type="match status" value="1"/>
</dbReference>
<dbReference type="EMBL" id="CP001734">
    <property type="protein sequence ID" value="ACV67330.1"/>
    <property type="molecule type" value="Genomic_DNA"/>
</dbReference>
<evidence type="ECO:0000256" key="9">
    <source>
        <dbReference type="ARBA" id="ARBA00023237"/>
    </source>
</evidence>
<dbReference type="CDD" id="cd01347">
    <property type="entry name" value="ligand_gated_channel"/>
    <property type="match status" value="1"/>
</dbReference>
<keyword evidence="5 12" id="KW-0732">Signal</keyword>
<dbReference type="InterPro" id="IPR036942">
    <property type="entry name" value="Beta-barrel_TonB_sf"/>
</dbReference>
<feature type="signal peptide" evidence="12">
    <location>
        <begin position="1"/>
        <end position="22"/>
    </location>
</feature>
<feature type="domain" description="TonB-dependent receptor plug" evidence="14">
    <location>
        <begin position="42"/>
        <end position="150"/>
    </location>
</feature>
<dbReference type="PROSITE" id="PS52016">
    <property type="entry name" value="TONB_DEPENDENT_REC_3"/>
    <property type="match status" value="1"/>
</dbReference>
<feature type="chain" id="PRO_5002992670" evidence="12">
    <location>
        <begin position="23"/>
        <end position="641"/>
    </location>
</feature>
<name>C8WZ55_DESRD</name>
<evidence type="ECO:0000256" key="11">
    <source>
        <dbReference type="RuleBase" id="RU003357"/>
    </source>
</evidence>
<keyword evidence="16" id="KW-1185">Reference proteome</keyword>
<dbReference type="GO" id="GO:0009279">
    <property type="term" value="C:cell outer membrane"/>
    <property type="evidence" value="ECO:0007669"/>
    <property type="project" value="UniProtKB-SubCell"/>
</dbReference>
<dbReference type="InterPro" id="IPR037066">
    <property type="entry name" value="Plug_dom_sf"/>
</dbReference>
<organism evidence="15 16">
    <name type="scientific">Desulfohalobium retbaense (strain ATCC 49708 / DSM 5692 / JCM 16813 / HR100)</name>
    <dbReference type="NCBI Taxonomy" id="485915"/>
    <lineage>
        <taxon>Bacteria</taxon>
        <taxon>Pseudomonadati</taxon>
        <taxon>Thermodesulfobacteriota</taxon>
        <taxon>Desulfovibrionia</taxon>
        <taxon>Desulfovibrionales</taxon>
        <taxon>Desulfohalobiaceae</taxon>
        <taxon>Desulfohalobium</taxon>
    </lineage>
</organism>
<dbReference type="eggNOG" id="COG4771">
    <property type="taxonomic scope" value="Bacteria"/>
</dbReference>
<comment type="similarity">
    <text evidence="10 11">Belongs to the TonB-dependent receptor family.</text>
</comment>
<dbReference type="Pfam" id="PF00593">
    <property type="entry name" value="TonB_dep_Rec_b-barrel"/>
    <property type="match status" value="1"/>
</dbReference>
<dbReference type="STRING" id="485915.Dret_0028"/>
<reference evidence="15 16" key="2">
    <citation type="journal article" date="2010" name="Stand. Genomic Sci.">
        <title>Complete genome sequence of Desulfohalobium retbaense type strain (HR(100)).</title>
        <authorList>
            <person name="Spring S."/>
            <person name="Nolan M."/>
            <person name="Lapidus A."/>
            <person name="Glavina Del Rio T."/>
            <person name="Copeland A."/>
            <person name="Tice H."/>
            <person name="Cheng J.F."/>
            <person name="Lucas S."/>
            <person name="Land M."/>
            <person name="Chen F."/>
            <person name="Bruce D."/>
            <person name="Goodwin L."/>
            <person name="Pitluck S."/>
            <person name="Ivanova N."/>
            <person name="Mavromatis K."/>
            <person name="Mikhailova N."/>
            <person name="Pati A."/>
            <person name="Chen A."/>
            <person name="Palaniappan K."/>
            <person name="Hauser L."/>
            <person name="Chang Y.J."/>
            <person name="Jeffries C.D."/>
            <person name="Munk C."/>
            <person name="Kiss H."/>
            <person name="Chain P."/>
            <person name="Han C."/>
            <person name="Brettin T."/>
            <person name="Detter J.C."/>
            <person name="Schuler E."/>
            <person name="Goker M."/>
            <person name="Rohde M."/>
            <person name="Bristow J."/>
            <person name="Eisen J.A."/>
            <person name="Markowitz V."/>
            <person name="Hugenholtz P."/>
            <person name="Kyrpides N.C."/>
            <person name="Klenk H.P."/>
        </authorList>
    </citation>
    <scope>NUCLEOTIDE SEQUENCE [LARGE SCALE GENOMIC DNA]</scope>
    <source>
        <strain evidence="15 16">DSM 5692</strain>
    </source>
</reference>
<evidence type="ECO:0000256" key="7">
    <source>
        <dbReference type="ARBA" id="ARBA00023136"/>
    </source>
</evidence>
<keyword evidence="4 10" id="KW-0812">Transmembrane</keyword>
<reference evidence="16" key="1">
    <citation type="submission" date="2009-09" db="EMBL/GenBank/DDBJ databases">
        <title>The complete chromosome of Desulfohalobium retbaense DSM 5692.</title>
        <authorList>
            <consortium name="US DOE Joint Genome Institute (JGI-PGF)"/>
            <person name="Lucas S."/>
            <person name="Copeland A."/>
            <person name="Lapidus A."/>
            <person name="Glavina del Rio T."/>
            <person name="Dalin E."/>
            <person name="Tice H."/>
            <person name="Bruce D."/>
            <person name="Goodwin L."/>
            <person name="Pitluck S."/>
            <person name="Kyrpides N."/>
            <person name="Mavromatis K."/>
            <person name="Ivanova N."/>
            <person name="Mikhailova N."/>
            <person name="Munk A.C."/>
            <person name="Brettin T."/>
            <person name="Detter J.C."/>
            <person name="Han C."/>
            <person name="Tapia R."/>
            <person name="Larimer F."/>
            <person name="Land M."/>
            <person name="Hauser L."/>
            <person name="Markowitz V."/>
            <person name="Cheng J.-F."/>
            <person name="Hugenholtz P."/>
            <person name="Woyke T."/>
            <person name="Wu D."/>
            <person name="Spring S."/>
            <person name="Klenk H.-P."/>
            <person name="Eisen J.A."/>
        </authorList>
    </citation>
    <scope>NUCLEOTIDE SEQUENCE [LARGE SCALE GENOMIC DNA]</scope>
    <source>
        <strain evidence="16">DSM 5692</strain>
    </source>
</reference>
<dbReference type="Pfam" id="PF07715">
    <property type="entry name" value="Plug"/>
    <property type="match status" value="1"/>
</dbReference>
<dbReference type="Gene3D" id="2.40.170.20">
    <property type="entry name" value="TonB-dependent receptor, beta-barrel domain"/>
    <property type="match status" value="1"/>
</dbReference>
<dbReference type="InterPro" id="IPR039426">
    <property type="entry name" value="TonB-dep_rcpt-like"/>
</dbReference>
<dbReference type="GO" id="GO:0044718">
    <property type="term" value="P:siderophore transmembrane transport"/>
    <property type="evidence" value="ECO:0007669"/>
    <property type="project" value="TreeGrafter"/>
</dbReference>
<dbReference type="AlphaFoldDB" id="C8WZ55"/>
<dbReference type="HOGENOM" id="CLU_008287_18_0_7"/>
<keyword evidence="6 11" id="KW-0798">TonB box</keyword>
<evidence type="ECO:0000259" key="14">
    <source>
        <dbReference type="Pfam" id="PF07715"/>
    </source>
</evidence>
<evidence type="ECO:0000256" key="5">
    <source>
        <dbReference type="ARBA" id="ARBA00022729"/>
    </source>
</evidence>
<keyword evidence="9 10" id="KW-0998">Cell outer membrane</keyword>
<evidence type="ECO:0000256" key="8">
    <source>
        <dbReference type="ARBA" id="ARBA00023170"/>
    </source>
</evidence>
<proteinExistence type="inferred from homology"/>
<accession>C8WZ55</accession>
<keyword evidence="8 15" id="KW-0675">Receptor</keyword>
<evidence type="ECO:0000256" key="12">
    <source>
        <dbReference type="SAM" id="SignalP"/>
    </source>
</evidence>
<dbReference type="SUPFAM" id="SSF56935">
    <property type="entry name" value="Porins"/>
    <property type="match status" value="1"/>
</dbReference>
<dbReference type="OrthoDB" id="9763670at2"/>
<dbReference type="InterPro" id="IPR012910">
    <property type="entry name" value="Plug_dom"/>
</dbReference>
<evidence type="ECO:0000259" key="13">
    <source>
        <dbReference type="Pfam" id="PF00593"/>
    </source>
</evidence>
<evidence type="ECO:0000256" key="6">
    <source>
        <dbReference type="ARBA" id="ARBA00023077"/>
    </source>
</evidence>
<dbReference type="InterPro" id="IPR000531">
    <property type="entry name" value="Beta-barrel_TonB"/>
</dbReference>
<keyword evidence="3 10" id="KW-1134">Transmembrane beta strand</keyword>
<comment type="subcellular location">
    <subcellularLocation>
        <location evidence="1 10">Cell outer membrane</location>
        <topology evidence="1 10">Multi-pass membrane protein</topology>
    </subcellularLocation>
</comment>
<evidence type="ECO:0000256" key="1">
    <source>
        <dbReference type="ARBA" id="ARBA00004571"/>
    </source>
</evidence>
<feature type="domain" description="TonB-dependent receptor-like beta-barrel" evidence="13">
    <location>
        <begin position="221"/>
        <end position="615"/>
    </location>
</feature>
<sequence>MRSVLAAALCVAVVCVGTSVGAQNATQLSEIVVTATAAPATEQDVPVSTQIVDREAIERSGARDLEGLLQREMAADFEIQPGGYSSFGIRGFESYESLGAGFDSGVLVLLDGTRIATGTLSLIPLDLVQRVEIVHGPGSALYGGSAMGGVVNVITRTGGQETAGQVGVGYGSWEEKTAHVGVSGCSSEETFGYVLAGSKRTRDDYAIGGGKTYPNTAIDMQSWGGKLTAGPGQQHQLHGVYLESRNNDLGSPGPLDDNVAENYIDDTLRHLLVTYQGESTDGKQSWRLQPFHSEHEYAFYSNDMSKYITQMAGVRGQYNHQTARLGTLSLGAEYTQIQDERSGSLVYEPNSEYDVTAVFAEHRFGSGPWDLWVGARYDHYRARIEKTSELKNVETGTETYDALTWRVGGKYWLTANLGLHAAVGTAFRPPMAKELTGKFTSYGTTYIGNPNLKSEHSVTYETGMEWGGQHGRIEGTVFHTKYTDKIEGPSFGETGKYVNIDGWTVQGLELQGQTAFDWSEMLIVRPHATARYYTKREQEDSGGSSQTIFQLPEYEGQIGLAVDLGAKLSLDSWLEIRGPWEGKNVGRQTEFAVFGSRISYRPVVDLQVYLDVENLFDKRYSYKNGYPMPGRSVAAGIEYTF</sequence>
<evidence type="ECO:0000256" key="4">
    <source>
        <dbReference type="ARBA" id="ARBA00022692"/>
    </source>
</evidence>
<gene>
    <name evidence="15" type="ordered locus">Dret_0028</name>
</gene>
<evidence type="ECO:0000256" key="3">
    <source>
        <dbReference type="ARBA" id="ARBA00022452"/>
    </source>
</evidence>
<evidence type="ECO:0000313" key="16">
    <source>
        <dbReference type="Proteomes" id="UP000001052"/>
    </source>
</evidence>
<dbReference type="PANTHER" id="PTHR30069:SF29">
    <property type="entry name" value="HEMOGLOBIN AND HEMOGLOBIN-HAPTOGLOBIN-BINDING PROTEIN 1-RELATED"/>
    <property type="match status" value="1"/>
</dbReference>
<keyword evidence="7 10" id="KW-0472">Membrane</keyword>